<dbReference type="Proteomes" id="UP000031523">
    <property type="component" value="Chromosome"/>
</dbReference>
<evidence type="ECO:0000313" key="3">
    <source>
        <dbReference type="Proteomes" id="UP000031523"/>
    </source>
</evidence>
<reference evidence="2 3" key="1">
    <citation type="submission" date="2015-01" db="EMBL/GenBank/DDBJ databases">
        <title>Enhanced salinomycin production by adjusting the supply of polyketide extender units in Streptomyce albus DSM 41398.</title>
        <authorList>
            <person name="Lu C."/>
        </authorList>
    </citation>
    <scope>NUCLEOTIDE SEQUENCE [LARGE SCALE GENOMIC DNA]</scope>
    <source>
        <strain evidence="3">ATCC 21838 / DSM 41398 / FERM P-419 / JCM 4703 / NBRC 107858</strain>
    </source>
</reference>
<protein>
    <submittedName>
        <fullName evidence="2">Uncharacterized protein</fullName>
    </submittedName>
</protein>
<sequence length="120" mass="13173">MQCLAARLVRPGFRRVFPGQVQSGGHVRPRPPMPVFFPCHPRPGGPGGWTAVAQVTYLRHSCGCRPQHFPPGGCAEGVRSCRTVMAWFSRGETLGRLETEARTRGQPLREGHGGVWRSDA</sequence>
<evidence type="ECO:0000256" key="1">
    <source>
        <dbReference type="SAM" id="MobiDB-lite"/>
    </source>
</evidence>
<dbReference type="KEGG" id="sals:SLNWT_1539"/>
<dbReference type="EMBL" id="CP010519">
    <property type="protein sequence ID" value="AJE81915.1"/>
    <property type="molecule type" value="Genomic_DNA"/>
</dbReference>
<name>A0A0B5ERL2_STRA4</name>
<dbReference type="AlphaFoldDB" id="A0A0B5ERL2"/>
<accession>A0A0B5ERL2</accession>
<gene>
    <name evidence="2" type="ORF">SLNWT_1539</name>
</gene>
<proteinExistence type="predicted"/>
<organism evidence="2 3">
    <name type="scientific">Streptomyces albus (strain ATCC 21838 / DSM 41398 / FERM P-419 / JCM 4703 / NBRC 107858)</name>
    <dbReference type="NCBI Taxonomy" id="1081613"/>
    <lineage>
        <taxon>Bacteria</taxon>
        <taxon>Bacillati</taxon>
        <taxon>Actinomycetota</taxon>
        <taxon>Actinomycetes</taxon>
        <taxon>Kitasatosporales</taxon>
        <taxon>Streptomycetaceae</taxon>
        <taxon>Streptomyces</taxon>
    </lineage>
</organism>
<keyword evidence="3" id="KW-1185">Reference proteome</keyword>
<evidence type="ECO:0000313" key="2">
    <source>
        <dbReference type="EMBL" id="AJE81915.1"/>
    </source>
</evidence>
<feature type="region of interest" description="Disordered" evidence="1">
    <location>
        <begin position="98"/>
        <end position="120"/>
    </location>
</feature>